<dbReference type="OMA" id="GLMTCNC"/>
<evidence type="ECO:0000256" key="1">
    <source>
        <dbReference type="SAM" id="MobiDB-lite"/>
    </source>
</evidence>
<evidence type="ECO:0000313" key="3">
    <source>
        <dbReference type="Proteomes" id="UP000295192"/>
    </source>
</evidence>
<accession>A0A484BRB0</accession>
<sequence>MADVMEKSSVLEAAVSTMPETRPVQPVLLQQEAPQQQQQQQQQQQLQQQQQKPEPASAARAGQEQKALPFRLAPASSTESTRASPSSGLKGKILD</sequence>
<name>A0A484BRB0_DRONA</name>
<dbReference type="AlphaFoldDB" id="A0A484BRB0"/>
<feature type="compositionally biased region" description="Low complexity" evidence="1">
    <location>
        <begin position="23"/>
        <end position="51"/>
    </location>
</feature>
<protein>
    <submittedName>
        <fullName evidence="2">Uncharacterized protein</fullName>
    </submittedName>
</protein>
<keyword evidence="3" id="KW-1185">Reference proteome</keyword>
<feature type="compositionally biased region" description="Low complexity" evidence="1">
    <location>
        <begin position="73"/>
        <end position="87"/>
    </location>
</feature>
<comment type="caution">
    <text evidence="2">The sequence shown here is derived from an EMBL/GenBank/DDBJ whole genome shotgun (WGS) entry which is preliminary data.</text>
</comment>
<gene>
    <name evidence="2" type="ORF">AWZ03_002144</name>
</gene>
<organism evidence="2 3">
    <name type="scientific">Drosophila navojoa</name>
    <name type="common">Fruit fly</name>
    <dbReference type="NCBI Taxonomy" id="7232"/>
    <lineage>
        <taxon>Eukaryota</taxon>
        <taxon>Metazoa</taxon>
        <taxon>Ecdysozoa</taxon>
        <taxon>Arthropoda</taxon>
        <taxon>Hexapoda</taxon>
        <taxon>Insecta</taxon>
        <taxon>Pterygota</taxon>
        <taxon>Neoptera</taxon>
        <taxon>Endopterygota</taxon>
        <taxon>Diptera</taxon>
        <taxon>Brachycera</taxon>
        <taxon>Muscomorpha</taxon>
        <taxon>Ephydroidea</taxon>
        <taxon>Drosophilidae</taxon>
        <taxon>Drosophila</taxon>
    </lineage>
</organism>
<reference evidence="2 3" key="1">
    <citation type="journal article" date="2019" name="J. Hered.">
        <title>An Improved Genome Assembly for Drosophila navojoa, the Basal Species in the mojavensis Cluster.</title>
        <authorList>
            <person name="Vanderlinde T."/>
            <person name="Dupim E.G."/>
            <person name="Nazario-Yepiz N.O."/>
            <person name="Carvalho A.B."/>
        </authorList>
    </citation>
    <scope>NUCLEOTIDE SEQUENCE [LARGE SCALE GENOMIC DNA]</scope>
    <source>
        <strain evidence="2">Navoj_Jal97</strain>
        <tissue evidence="2">Whole organism</tissue>
    </source>
</reference>
<dbReference type="Proteomes" id="UP000295192">
    <property type="component" value="Unassembled WGS sequence"/>
</dbReference>
<feature type="region of interest" description="Disordered" evidence="1">
    <location>
        <begin position="1"/>
        <end position="95"/>
    </location>
</feature>
<dbReference type="EMBL" id="LSRL02000009">
    <property type="protein sequence ID" value="TDG51349.1"/>
    <property type="molecule type" value="Genomic_DNA"/>
</dbReference>
<evidence type="ECO:0000313" key="2">
    <source>
        <dbReference type="EMBL" id="TDG51349.1"/>
    </source>
</evidence>
<proteinExistence type="predicted"/>